<comment type="caution">
    <text evidence="14">The sequence shown here is derived from an EMBL/GenBank/DDBJ whole genome shotgun (WGS) entry which is preliminary data.</text>
</comment>
<keyword evidence="13" id="KW-0812">Transmembrane</keyword>
<dbReference type="Pfam" id="PF00265">
    <property type="entry name" value="TK"/>
    <property type="match status" value="1"/>
</dbReference>
<dbReference type="InterPro" id="IPR027417">
    <property type="entry name" value="P-loop_NTPase"/>
</dbReference>
<evidence type="ECO:0000256" key="8">
    <source>
        <dbReference type="ARBA" id="ARBA00022833"/>
    </source>
</evidence>
<evidence type="ECO:0000313" key="15">
    <source>
        <dbReference type="Proteomes" id="UP000583944"/>
    </source>
</evidence>
<evidence type="ECO:0000256" key="1">
    <source>
        <dbReference type="ARBA" id="ARBA00007587"/>
    </source>
</evidence>
<dbReference type="VEuPathDB" id="TriTrypDB:ECC02_002114"/>
<accession>A0A7J6YDQ9</accession>
<evidence type="ECO:0000256" key="12">
    <source>
        <dbReference type="SAM" id="MobiDB-lite"/>
    </source>
</evidence>
<feature type="compositionally biased region" description="Basic and acidic residues" evidence="12">
    <location>
        <begin position="402"/>
        <end position="415"/>
    </location>
</feature>
<dbReference type="Proteomes" id="UP000583944">
    <property type="component" value="Unassembled WGS sequence"/>
</dbReference>
<dbReference type="AlphaFoldDB" id="A0A7J6YDQ9"/>
<keyword evidence="6" id="KW-0547">Nucleotide-binding</keyword>
<keyword evidence="5" id="KW-0479">Metal-binding</keyword>
<comment type="similarity">
    <text evidence="1 11">Belongs to the thymidine kinase family.</text>
</comment>
<keyword evidence="9" id="KW-0067">ATP-binding</keyword>
<feature type="region of interest" description="Disordered" evidence="12">
    <location>
        <begin position="339"/>
        <end position="415"/>
    </location>
</feature>
<dbReference type="FunFam" id="3.40.50.300:FF:001270">
    <property type="entry name" value="Thymidine kinase"/>
    <property type="match status" value="1"/>
</dbReference>
<dbReference type="InterPro" id="IPR001267">
    <property type="entry name" value="Thymidine_kinase"/>
</dbReference>
<evidence type="ECO:0000313" key="14">
    <source>
        <dbReference type="EMBL" id="KAF5224809.1"/>
    </source>
</evidence>
<reference evidence="14 15" key="1">
    <citation type="journal article" date="2019" name="Genome Biol. Evol.">
        <title>Nanopore Sequencing Significantly Improves Genome Assembly of the Protozoan Parasite Trypanosoma cruzi.</title>
        <authorList>
            <person name="Diaz-Viraque F."/>
            <person name="Pita S."/>
            <person name="Greif G."/>
            <person name="de Souza R.C.M."/>
            <person name="Iraola G."/>
            <person name="Robello C."/>
        </authorList>
    </citation>
    <scope>NUCLEOTIDE SEQUENCE [LARGE SCALE GENOMIC DNA]</scope>
    <source>
        <strain evidence="14 15">Berenice</strain>
    </source>
</reference>
<dbReference type="Gene3D" id="3.30.60.20">
    <property type="match status" value="1"/>
</dbReference>
<dbReference type="SUPFAM" id="SSF57716">
    <property type="entry name" value="Glucocorticoid receptor-like (DNA-binding domain)"/>
    <property type="match status" value="1"/>
</dbReference>
<dbReference type="GO" id="GO:0042802">
    <property type="term" value="F:identical protein binding"/>
    <property type="evidence" value="ECO:0007669"/>
    <property type="project" value="UniProtKB-ARBA"/>
</dbReference>
<evidence type="ECO:0000256" key="10">
    <source>
        <dbReference type="ARBA" id="ARBA00048254"/>
    </source>
</evidence>
<evidence type="ECO:0000256" key="3">
    <source>
        <dbReference type="ARBA" id="ARBA00022634"/>
    </source>
</evidence>
<feature type="compositionally biased region" description="Basic and acidic residues" evidence="12">
    <location>
        <begin position="348"/>
        <end position="363"/>
    </location>
</feature>
<dbReference type="InterPro" id="IPR020633">
    <property type="entry name" value="Thymidine_kinase_CS"/>
</dbReference>
<feature type="compositionally biased region" description="Low complexity" evidence="12">
    <location>
        <begin position="373"/>
        <end position="382"/>
    </location>
</feature>
<keyword evidence="13" id="KW-0472">Membrane</keyword>
<keyword evidence="3" id="KW-0237">DNA synthesis</keyword>
<comment type="catalytic activity">
    <reaction evidence="10">
        <text>thymidine + ATP = dTMP + ADP + H(+)</text>
        <dbReference type="Rhea" id="RHEA:19129"/>
        <dbReference type="ChEBI" id="CHEBI:15378"/>
        <dbReference type="ChEBI" id="CHEBI:17748"/>
        <dbReference type="ChEBI" id="CHEBI:30616"/>
        <dbReference type="ChEBI" id="CHEBI:63528"/>
        <dbReference type="ChEBI" id="CHEBI:456216"/>
        <dbReference type="EC" id="2.7.1.21"/>
    </reaction>
</comment>
<keyword evidence="4" id="KW-0808">Transferase</keyword>
<dbReference type="FunFam" id="3.30.60.20:FF:000051">
    <property type="entry name" value="Thymidine kinase"/>
    <property type="match status" value="1"/>
</dbReference>
<dbReference type="GO" id="GO:0071897">
    <property type="term" value="P:DNA biosynthetic process"/>
    <property type="evidence" value="ECO:0007669"/>
    <property type="project" value="UniProtKB-KW"/>
</dbReference>
<gene>
    <name evidence="14" type="ORF">ECC02_002114</name>
</gene>
<dbReference type="SMR" id="A0A7J6YDQ9"/>
<dbReference type="GO" id="GO:0046872">
    <property type="term" value="F:metal ion binding"/>
    <property type="evidence" value="ECO:0007669"/>
    <property type="project" value="UniProtKB-KW"/>
</dbReference>
<dbReference type="Gene3D" id="3.40.50.300">
    <property type="entry name" value="P-loop containing nucleotide triphosphate hydrolases"/>
    <property type="match status" value="1"/>
</dbReference>
<dbReference type="PANTHER" id="PTHR11441:SF0">
    <property type="entry name" value="THYMIDINE KINASE, CYTOSOLIC"/>
    <property type="match status" value="1"/>
</dbReference>
<dbReference type="VEuPathDB" id="TriTrypDB:BCY84_11520"/>
<dbReference type="PROSITE" id="PS00603">
    <property type="entry name" value="TK_CELLULAR_TYPE"/>
    <property type="match status" value="1"/>
</dbReference>
<dbReference type="EMBL" id="JABDHM010000010">
    <property type="protein sequence ID" value="KAF5224809.1"/>
    <property type="molecule type" value="Genomic_DNA"/>
</dbReference>
<evidence type="ECO:0000256" key="5">
    <source>
        <dbReference type="ARBA" id="ARBA00022723"/>
    </source>
</evidence>
<evidence type="ECO:0000256" key="11">
    <source>
        <dbReference type="RuleBase" id="RU004165"/>
    </source>
</evidence>
<keyword evidence="13" id="KW-1133">Transmembrane helix</keyword>
<dbReference type="OrthoDB" id="439028at2759"/>
<dbReference type="SUPFAM" id="SSF52540">
    <property type="entry name" value="P-loop containing nucleoside triphosphate hydrolases"/>
    <property type="match status" value="1"/>
</dbReference>
<dbReference type="GO" id="GO:0046104">
    <property type="term" value="P:thymidine metabolic process"/>
    <property type="evidence" value="ECO:0007669"/>
    <property type="project" value="TreeGrafter"/>
</dbReference>
<dbReference type="PANTHER" id="PTHR11441">
    <property type="entry name" value="THYMIDINE KINASE"/>
    <property type="match status" value="1"/>
</dbReference>
<evidence type="ECO:0000256" key="9">
    <source>
        <dbReference type="ARBA" id="ARBA00022840"/>
    </source>
</evidence>
<evidence type="ECO:0000256" key="7">
    <source>
        <dbReference type="ARBA" id="ARBA00022777"/>
    </source>
</evidence>
<feature type="transmembrane region" description="Helical" evidence="13">
    <location>
        <begin position="81"/>
        <end position="104"/>
    </location>
</feature>
<organism evidence="14 15">
    <name type="scientific">Trypanosoma cruzi</name>
    <dbReference type="NCBI Taxonomy" id="5693"/>
    <lineage>
        <taxon>Eukaryota</taxon>
        <taxon>Discoba</taxon>
        <taxon>Euglenozoa</taxon>
        <taxon>Kinetoplastea</taxon>
        <taxon>Metakinetoplastina</taxon>
        <taxon>Trypanosomatida</taxon>
        <taxon>Trypanosomatidae</taxon>
        <taxon>Trypanosoma</taxon>
        <taxon>Schizotrypanum</taxon>
    </lineage>
</organism>
<dbReference type="GO" id="GO:0004797">
    <property type="term" value="F:thymidine kinase activity"/>
    <property type="evidence" value="ECO:0007669"/>
    <property type="project" value="UniProtKB-EC"/>
</dbReference>
<proteinExistence type="inferred from homology"/>
<evidence type="ECO:0000256" key="6">
    <source>
        <dbReference type="ARBA" id="ARBA00022741"/>
    </source>
</evidence>
<protein>
    <recommendedName>
        <fullName evidence="2">thymidine kinase</fullName>
        <ecNumber evidence="2">2.7.1.21</ecNumber>
    </recommendedName>
</protein>
<dbReference type="GO" id="GO:0005524">
    <property type="term" value="F:ATP binding"/>
    <property type="evidence" value="ECO:0007669"/>
    <property type="project" value="UniProtKB-KW"/>
</dbReference>
<evidence type="ECO:0000256" key="4">
    <source>
        <dbReference type="ARBA" id="ARBA00022679"/>
    </source>
</evidence>
<sequence>MCTLPSVGVCVCVCVRITFCSSRLGEEGKGREECLASSIAKVGCIVRVNYVLHLKKNEFYTPFLYLFVWVVDCTPTHRFTLLYLIFAFPPFFFFFIFFFFFVMFASHTSTCTLKVHYAEDQRNFRLAFGFCASSIQQLLADTSLQMMLENESHGHIELIIGPMFAGKTTELMRRVRRELFARRSCYVIKHSRDARYSRESVSSHDKLLLGATAAVAELREVGDAWCPYDVVAVDEGQFFPDIVAFCNTAADAGKTVIVSALDGDYRRQPFDGICRLIPLAESVKKLTAVCMECHCRSASFTYRTVSSEKRELIGGADMYIAACRTCFVTKSKKRAELEAKGSVQTPDKCSDTPAAEKQKGEQREAEEDPITPPTTIAAAEPPLSASAVRKRPVGVDGNVPTDAERCTSKARLECH</sequence>
<keyword evidence="7" id="KW-0418">Kinase</keyword>
<evidence type="ECO:0000256" key="13">
    <source>
        <dbReference type="SAM" id="Phobius"/>
    </source>
</evidence>
<dbReference type="EC" id="2.7.1.21" evidence="2"/>
<keyword evidence="8" id="KW-0862">Zinc</keyword>
<name>A0A7J6YDQ9_TRYCR</name>
<evidence type="ECO:0000256" key="2">
    <source>
        <dbReference type="ARBA" id="ARBA00012118"/>
    </source>
</evidence>